<accession>A0A840RAZ1</accession>
<dbReference type="InterPro" id="IPR015422">
    <property type="entry name" value="PyrdxlP-dep_Trfase_small"/>
</dbReference>
<dbReference type="EC" id="5.4.3.8" evidence="4"/>
<comment type="caution">
    <text evidence="4">The sequence shown here is derived from an EMBL/GenBank/DDBJ whole genome shotgun (WGS) entry which is preliminary data.</text>
</comment>
<dbReference type="RefSeq" id="WP_184097034.1">
    <property type="nucleotide sequence ID" value="NZ_JACHHN010000001.1"/>
</dbReference>
<name>A0A840RAZ1_9NEIS</name>
<dbReference type="NCBIfam" id="NF005453">
    <property type="entry name" value="PRK07046.1"/>
    <property type="match status" value="1"/>
</dbReference>
<evidence type="ECO:0000313" key="5">
    <source>
        <dbReference type="Proteomes" id="UP000543030"/>
    </source>
</evidence>
<dbReference type="Proteomes" id="UP000543030">
    <property type="component" value="Unassembled WGS sequence"/>
</dbReference>
<comment type="cofactor">
    <cofactor evidence="1">
        <name>pyridoxal 5'-phosphate</name>
        <dbReference type="ChEBI" id="CHEBI:597326"/>
    </cofactor>
</comment>
<evidence type="ECO:0000313" key="4">
    <source>
        <dbReference type="EMBL" id="MBB5189708.1"/>
    </source>
</evidence>
<proteinExistence type="inferred from homology"/>
<sequence>MNTIAASSISAQRVKQVWQREIARFNDLHPESLRQHRLASQHFLYGVPLHWMQDWPSPSPLFLKEAQGSRVSCVDGLEYDDFCLGDTGAMFGHTPAPLSAMLAETARTGLTAMLPSAKTVAVGERLAQMFGLPFWQLATTASDANRFVIRWARAITGRSKVLVFDGCYHGTVDDTLVDLVNGKTTARDSLLGQVYDLTQHSVSVPFNDIAAVRQALAQGDVALVLTEPALTNCGMVLPQPGFLEELAAACRQHGTLLALDETHTLSTAWGGYTRAWGLNPDFLVAGKAIAGGVPCAVYGFTAEIARGMRAAKQAAAPGHSGIGTTLSGSQLAMQALAVTLEQVITPAAYEHAIGVANGLAQGLEEMIHSHGLPWSVTRLGARLELQFCTCAPVTAAQAAAAENAELTATLHLGLLNRGTLLTPFHNMMLAGPATGHGQVARLLANMAEMLTELGA</sequence>
<dbReference type="AlphaFoldDB" id="A0A840RAZ1"/>
<comment type="similarity">
    <text evidence="3">Belongs to the class-III pyridoxal-phosphate-dependent aminotransferase family.</text>
</comment>
<gene>
    <name evidence="4" type="ORF">HNQ50_000418</name>
</gene>
<evidence type="ECO:0000256" key="2">
    <source>
        <dbReference type="ARBA" id="ARBA00022898"/>
    </source>
</evidence>
<keyword evidence="4" id="KW-0413">Isomerase</keyword>
<dbReference type="GO" id="GO:0008483">
    <property type="term" value="F:transaminase activity"/>
    <property type="evidence" value="ECO:0007669"/>
    <property type="project" value="InterPro"/>
</dbReference>
<dbReference type="Gene3D" id="3.90.1150.10">
    <property type="entry name" value="Aspartate Aminotransferase, domain 1"/>
    <property type="match status" value="1"/>
</dbReference>
<dbReference type="Pfam" id="PF00202">
    <property type="entry name" value="Aminotran_3"/>
    <property type="match status" value="1"/>
</dbReference>
<evidence type="ECO:0000256" key="3">
    <source>
        <dbReference type="RuleBase" id="RU003560"/>
    </source>
</evidence>
<protein>
    <submittedName>
        <fullName evidence="4">Glutamate-1-semialdehyde 2,1-aminomutase</fullName>
        <ecNumber evidence="4">5.4.3.8</ecNumber>
    </submittedName>
</protein>
<organism evidence="4 5">
    <name type="scientific">Silvimonas terrae</name>
    <dbReference type="NCBI Taxonomy" id="300266"/>
    <lineage>
        <taxon>Bacteria</taxon>
        <taxon>Pseudomonadati</taxon>
        <taxon>Pseudomonadota</taxon>
        <taxon>Betaproteobacteria</taxon>
        <taxon>Neisseriales</taxon>
        <taxon>Chitinibacteraceae</taxon>
        <taxon>Silvimonas</taxon>
    </lineage>
</organism>
<evidence type="ECO:0000256" key="1">
    <source>
        <dbReference type="ARBA" id="ARBA00001933"/>
    </source>
</evidence>
<dbReference type="Gene3D" id="3.40.640.10">
    <property type="entry name" value="Type I PLP-dependent aspartate aminotransferase-like (Major domain)"/>
    <property type="match status" value="1"/>
</dbReference>
<dbReference type="InterPro" id="IPR015421">
    <property type="entry name" value="PyrdxlP-dep_Trfase_major"/>
</dbReference>
<dbReference type="SUPFAM" id="SSF53383">
    <property type="entry name" value="PLP-dependent transferases"/>
    <property type="match status" value="1"/>
</dbReference>
<keyword evidence="2 3" id="KW-0663">Pyridoxal phosphate</keyword>
<keyword evidence="5" id="KW-1185">Reference proteome</keyword>
<dbReference type="PANTHER" id="PTHR43713">
    <property type="entry name" value="GLUTAMATE-1-SEMIALDEHYDE 2,1-AMINOMUTASE"/>
    <property type="match status" value="1"/>
</dbReference>
<dbReference type="InterPro" id="IPR015424">
    <property type="entry name" value="PyrdxlP-dep_Trfase"/>
</dbReference>
<dbReference type="InterPro" id="IPR005814">
    <property type="entry name" value="Aminotrans_3"/>
</dbReference>
<reference evidence="4 5" key="1">
    <citation type="submission" date="2020-08" db="EMBL/GenBank/DDBJ databases">
        <title>Genomic Encyclopedia of Type Strains, Phase IV (KMG-IV): sequencing the most valuable type-strain genomes for metagenomic binning, comparative biology and taxonomic classification.</title>
        <authorList>
            <person name="Goeker M."/>
        </authorList>
    </citation>
    <scope>NUCLEOTIDE SEQUENCE [LARGE SCALE GENOMIC DNA]</scope>
    <source>
        <strain evidence="4 5">DSM 18233</strain>
    </source>
</reference>
<dbReference type="EMBL" id="JACHHN010000001">
    <property type="protein sequence ID" value="MBB5189708.1"/>
    <property type="molecule type" value="Genomic_DNA"/>
</dbReference>
<dbReference type="GO" id="GO:0042286">
    <property type="term" value="F:glutamate-1-semialdehyde 2,1-aminomutase activity"/>
    <property type="evidence" value="ECO:0007669"/>
    <property type="project" value="UniProtKB-EC"/>
</dbReference>
<dbReference type="GO" id="GO:0030170">
    <property type="term" value="F:pyridoxal phosphate binding"/>
    <property type="evidence" value="ECO:0007669"/>
    <property type="project" value="InterPro"/>
</dbReference>
<dbReference type="PANTHER" id="PTHR43713:SF3">
    <property type="entry name" value="GLUTAMATE-1-SEMIALDEHYDE 2,1-AMINOMUTASE 1, CHLOROPLASTIC-RELATED"/>
    <property type="match status" value="1"/>
</dbReference>